<comment type="caution">
    <text evidence="8">The sequence shown here is derived from an EMBL/GenBank/DDBJ whole genome shotgun (WGS) entry which is preliminary data.</text>
</comment>
<evidence type="ECO:0000256" key="3">
    <source>
        <dbReference type="ARBA" id="ARBA00022617"/>
    </source>
</evidence>
<dbReference type="GO" id="GO:0004497">
    <property type="term" value="F:monooxygenase activity"/>
    <property type="evidence" value="ECO:0007669"/>
    <property type="project" value="UniProtKB-KW"/>
</dbReference>
<keyword evidence="4 7" id="KW-0479">Metal-binding</keyword>
<keyword evidence="3 7" id="KW-0349">Heme</keyword>
<dbReference type="PANTHER" id="PTHR24291:SF105">
    <property type="entry name" value="CYTOCHROME P450 4P1-RELATED"/>
    <property type="match status" value="1"/>
</dbReference>
<dbReference type="EMBL" id="JH668592">
    <property type="protein sequence ID" value="KAG6458688.1"/>
    <property type="molecule type" value="Genomic_DNA"/>
</dbReference>
<dbReference type="InterPro" id="IPR017972">
    <property type="entry name" value="Cyt_P450_CS"/>
</dbReference>
<dbReference type="GO" id="GO:0020037">
    <property type="term" value="F:heme binding"/>
    <property type="evidence" value="ECO:0007669"/>
    <property type="project" value="InterPro"/>
</dbReference>
<comment type="cofactor">
    <cofactor evidence="1">
        <name>heme</name>
        <dbReference type="ChEBI" id="CHEBI:30413"/>
    </cofactor>
</comment>
<name>A0A921ZL22_MANSE</name>
<dbReference type="InterPro" id="IPR050196">
    <property type="entry name" value="Cytochrome_P450_Monoox"/>
</dbReference>
<keyword evidence="5 7" id="KW-0560">Oxidoreductase</keyword>
<dbReference type="InterPro" id="IPR001128">
    <property type="entry name" value="Cyt_P450"/>
</dbReference>
<dbReference type="Proteomes" id="UP000791440">
    <property type="component" value="Unassembled WGS sequence"/>
</dbReference>
<gene>
    <name evidence="8" type="ORF">O3G_MSEX011011</name>
</gene>
<proteinExistence type="inferred from homology"/>
<keyword evidence="6 7" id="KW-0408">Iron</keyword>
<keyword evidence="7" id="KW-0503">Monooxygenase</keyword>
<dbReference type="Pfam" id="PF00067">
    <property type="entry name" value="p450"/>
    <property type="match status" value="1"/>
</dbReference>
<evidence type="ECO:0000256" key="7">
    <source>
        <dbReference type="RuleBase" id="RU000461"/>
    </source>
</evidence>
<keyword evidence="9" id="KW-1185">Reference proteome</keyword>
<protein>
    <recommendedName>
        <fullName evidence="10">Cytochrome P450</fullName>
    </recommendedName>
</protein>
<evidence type="ECO:0000256" key="6">
    <source>
        <dbReference type="ARBA" id="ARBA00023004"/>
    </source>
</evidence>
<evidence type="ECO:0008006" key="10">
    <source>
        <dbReference type="Google" id="ProtNLM"/>
    </source>
</evidence>
<dbReference type="EMBL" id="JH668592">
    <property type="protein sequence ID" value="KAG6458687.1"/>
    <property type="molecule type" value="Genomic_DNA"/>
</dbReference>
<dbReference type="GO" id="GO:0005506">
    <property type="term" value="F:iron ion binding"/>
    <property type="evidence" value="ECO:0007669"/>
    <property type="project" value="InterPro"/>
</dbReference>
<reference evidence="8" key="2">
    <citation type="submission" date="2020-12" db="EMBL/GenBank/DDBJ databases">
        <authorList>
            <person name="Kanost M."/>
        </authorList>
    </citation>
    <scope>NUCLEOTIDE SEQUENCE</scope>
</reference>
<dbReference type="PROSITE" id="PS00086">
    <property type="entry name" value="CYTOCHROME_P450"/>
    <property type="match status" value="1"/>
</dbReference>
<evidence type="ECO:0000256" key="4">
    <source>
        <dbReference type="ARBA" id="ARBA00022723"/>
    </source>
</evidence>
<evidence type="ECO:0000256" key="1">
    <source>
        <dbReference type="ARBA" id="ARBA00001971"/>
    </source>
</evidence>
<comment type="similarity">
    <text evidence="2 7">Belongs to the cytochrome P450 family.</text>
</comment>
<dbReference type="AlphaFoldDB" id="A0A921ZL22"/>
<evidence type="ECO:0000313" key="8">
    <source>
        <dbReference type="EMBL" id="KAG6458687.1"/>
    </source>
</evidence>
<evidence type="ECO:0000313" key="9">
    <source>
        <dbReference type="Proteomes" id="UP000791440"/>
    </source>
</evidence>
<evidence type="ECO:0000256" key="2">
    <source>
        <dbReference type="ARBA" id="ARBA00010617"/>
    </source>
</evidence>
<dbReference type="CDD" id="cd20628">
    <property type="entry name" value="CYP4"/>
    <property type="match status" value="1"/>
</dbReference>
<dbReference type="PANTHER" id="PTHR24291">
    <property type="entry name" value="CYTOCHROME P450 FAMILY 4"/>
    <property type="match status" value="1"/>
</dbReference>
<reference evidence="8" key="1">
    <citation type="journal article" date="2016" name="Insect Biochem. Mol. Biol.">
        <title>Multifaceted biological insights from a draft genome sequence of the tobacco hornworm moth, Manduca sexta.</title>
        <authorList>
            <person name="Kanost M.R."/>
            <person name="Arrese E.L."/>
            <person name="Cao X."/>
            <person name="Chen Y.R."/>
            <person name="Chellapilla S."/>
            <person name="Goldsmith M.R."/>
            <person name="Grosse-Wilde E."/>
            <person name="Heckel D.G."/>
            <person name="Herndon N."/>
            <person name="Jiang H."/>
            <person name="Papanicolaou A."/>
            <person name="Qu J."/>
            <person name="Soulages J.L."/>
            <person name="Vogel H."/>
            <person name="Walters J."/>
            <person name="Waterhouse R.M."/>
            <person name="Ahn S.J."/>
            <person name="Almeida F.C."/>
            <person name="An C."/>
            <person name="Aqrawi P."/>
            <person name="Bretschneider A."/>
            <person name="Bryant W.B."/>
            <person name="Bucks S."/>
            <person name="Chao H."/>
            <person name="Chevignon G."/>
            <person name="Christen J.M."/>
            <person name="Clarke D.F."/>
            <person name="Dittmer N.T."/>
            <person name="Ferguson L.C.F."/>
            <person name="Garavelou S."/>
            <person name="Gordon K.H.J."/>
            <person name="Gunaratna R.T."/>
            <person name="Han Y."/>
            <person name="Hauser F."/>
            <person name="He Y."/>
            <person name="Heidel-Fischer H."/>
            <person name="Hirsh A."/>
            <person name="Hu Y."/>
            <person name="Jiang H."/>
            <person name="Kalra D."/>
            <person name="Klinner C."/>
            <person name="Konig C."/>
            <person name="Kovar C."/>
            <person name="Kroll A.R."/>
            <person name="Kuwar S.S."/>
            <person name="Lee S.L."/>
            <person name="Lehman R."/>
            <person name="Li K."/>
            <person name="Li Z."/>
            <person name="Liang H."/>
            <person name="Lovelace S."/>
            <person name="Lu Z."/>
            <person name="Mansfield J.H."/>
            <person name="McCulloch K.J."/>
            <person name="Mathew T."/>
            <person name="Morton B."/>
            <person name="Muzny D.M."/>
            <person name="Neunemann D."/>
            <person name="Ongeri F."/>
            <person name="Pauchet Y."/>
            <person name="Pu L.L."/>
            <person name="Pyrousis I."/>
            <person name="Rao X.J."/>
            <person name="Redding A."/>
            <person name="Roesel C."/>
            <person name="Sanchez-Gracia A."/>
            <person name="Schaack S."/>
            <person name="Shukla A."/>
            <person name="Tetreau G."/>
            <person name="Wang Y."/>
            <person name="Xiong G.H."/>
            <person name="Traut W."/>
            <person name="Walsh T.K."/>
            <person name="Worley K.C."/>
            <person name="Wu D."/>
            <person name="Wu W."/>
            <person name="Wu Y.Q."/>
            <person name="Zhang X."/>
            <person name="Zou Z."/>
            <person name="Zucker H."/>
            <person name="Briscoe A.D."/>
            <person name="Burmester T."/>
            <person name="Clem R.J."/>
            <person name="Feyereisen R."/>
            <person name="Grimmelikhuijzen C.J.P."/>
            <person name="Hamodrakas S.J."/>
            <person name="Hansson B.S."/>
            <person name="Huguet E."/>
            <person name="Jermiin L.S."/>
            <person name="Lan Q."/>
            <person name="Lehman H.K."/>
            <person name="Lorenzen M."/>
            <person name="Merzendorfer H."/>
            <person name="Michalopoulos I."/>
            <person name="Morton D.B."/>
            <person name="Muthukrishnan S."/>
            <person name="Oakeshott J.G."/>
            <person name="Palmer W."/>
            <person name="Park Y."/>
            <person name="Passarelli A.L."/>
            <person name="Rozas J."/>
            <person name="Schwartz L.M."/>
            <person name="Smith W."/>
            <person name="Southgate A."/>
            <person name="Vilcinskas A."/>
            <person name="Vogt R."/>
            <person name="Wang P."/>
            <person name="Werren J."/>
            <person name="Yu X.Q."/>
            <person name="Zhou J.J."/>
            <person name="Brown S.J."/>
            <person name="Scherer S.E."/>
            <person name="Richards S."/>
            <person name="Blissard G.W."/>
        </authorList>
    </citation>
    <scope>NUCLEOTIDE SEQUENCE</scope>
</reference>
<organism evidence="8 9">
    <name type="scientific">Manduca sexta</name>
    <name type="common">Tobacco hawkmoth</name>
    <name type="synonym">Tobacco hornworm</name>
    <dbReference type="NCBI Taxonomy" id="7130"/>
    <lineage>
        <taxon>Eukaryota</taxon>
        <taxon>Metazoa</taxon>
        <taxon>Ecdysozoa</taxon>
        <taxon>Arthropoda</taxon>
        <taxon>Hexapoda</taxon>
        <taxon>Insecta</taxon>
        <taxon>Pterygota</taxon>
        <taxon>Neoptera</taxon>
        <taxon>Endopterygota</taxon>
        <taxon>Lepidoptera</taxon>
        <taxon>Glossata</taxon>
        <taxon>Ditrysia</taxon>
        <taxon>Bombycoidea</taxon>
        <taxon>Sphingidae</taxon>
        <taxon>Sphinginae</taxon>
        <taxon>Sphingini</taxon>
        <taxon>Manduca</taxon>
    </lineage>
</organism>
<sequence length="503" mass="57755">MLWVLAAVALLLCFIHILLNYNKRARLIKNVPGPKGWFIVGNAFDVSTTPVGLFQQMRDYSKIWKSINGFWSFPIAAVNVYHPDDVEVVISNTKHNAKSPLYGFLRSWLSDGLLLSKGSKWQSRRKLLTSTFHFNILRQFCRILEDNSHRLVQNVGKSLGQSVDIVPIITEYTLQSICETAMGSRLSEETQEVARSYKEAVHALTNQFVHRVSRLYLHSDLIYNLVNFRKPKKDLDTAHKFTKKVINNRKEYIKKNGINVIGDNNENTDENIYTKPKKVAMLDLLITAQKGGLIDDTGIQEEVDTFMFEGHDTTASGITYSLMLIANHKDVQDKIVAELDEIFDDSNRQADLDDLSKMRYLERCIKESLRLYPPVPAIGRILSEDVILSGYKIPQGTYCHIQIFDLHRREDVFKDPLVFDPDRFLPENCANRHPFAYIPFSVGPRNCIGQKFAIMEMKSVLSSILRYYELLPVTKPEGLTFTVDLVLRTINPVYVKFVKRNKK</sequence>
<dbReference type="GO" id="GO:0016705">
    <property type="term" value="F:oxidoreductase activity, acting on paired donors, with incorporation or reduction of molecular oxygen"/>
    <property type="evidence" value="ECO:0007669"/>
    <property type="project" value="InterPro"/>
</dbReference>
<accession>A0A921ZL22</accession>
<evidence type="ECO:0000256" key="5">
    <source>
        <dbReference type="ARBA" id="ARBA00023002"/>
    </source>
</evidence>